<feature type="compositionally biased region" description="Basic and acidic residues" evidence="1">
    <location>
        <begin position="17"/>
        <end position="28"/>
    </location>
</feature>
<feature type="region of interest" description="Disordered" evidence="1">
    <location>
        <begin position="17"/>
        <end position="44"/>
    </location>
</feature>
<name>A0A699X6Q0_TANCI</name>
<gene>
    <name evidence="2" type="ORF">Tci_925435</name>
</gene>
<evidence type="ECO:0000256" key="1">
    <source>
        <dbReference type="SAM" id="MobiDB-lite"/>
    </source>
</evidence>
<accession>A0A699X6Q0</accession>
<feature type="non-terminal residue" evidence="2">
    <location>
        <position position="84"/>
    </location>
</feature>
<organism evidence="2">
    <name type="scientific">Tanacetum cinerariifolium</name>
    <name type="common">Dalmatian daisy</name>
    <name type="synonym">Chrysanthemum cinerariifolium</name>
    <dbReference type="NCBI Taxonomy" id="118510"/>
    <lineage>
        <taxon>Eukaryota</taxon>
        <taxon>Viridiplantae</taxon>
        <taxon>Streptophyta</taxon>
        <taxon>Embryophyta</taxon>
        <taxon>Tracheophyta</taxon>
        <taxon>Spermatophyta</taxon>
        <taxon>Magnoliopsida</taxon>
        <taxon>eudicotyledons</taxon>
        <taxon>Gunneridae</taxon>
        <taxon>Pentapetalae</taxon>
        <taxon>asterids</taxon>
        <taxon>campanulids</taxon>
        <taxon>Asterales</taxon>
        <taxon>Asteraceae</taxon>
        <taxon>Asteroideae</taxon>
        <taxon>Anthemideae</taxon>
        <taxon>Anthemidinae</taxon>
        <taxon>Tanacetum</taxon>
    </lineage>
</organism>
<proteinExistence type="predicted"/>
<feature type="non-terminal residue" evidence="2">
    <location>
        <position position="1"/>
    </location>
</feature>
<sequence>VEINRLKERFKNLEDQEGVIGDKSRDNAPIKGKSTNEGEAAAEGVSNDLEEIVRVLTSLDAANVLEGETNVPTSSGSIPTAGPP</sequence>
<comment type="caution">
    <text evidence="2">The sequence shown here is derived from an EMBL/GenBank/DDBJ whole genome shotgun (WGS) entry which is preliminary data.</text>
</comment>
<reference evidence="2" key="1">
    <citation type="journal article" date="2019" name="Sci. Rep.">
        <title>Draft genome of Tanacetum cinerariifolium, the natural source of mosquito coil.</title>
        <authorList>
            <person name="Yamashiro T."/>
            <person name="Shiraishi A."/>
            <person name="Satake H."/>
            <person name="Nakayama K."/>
        </authorList>
    </citation>
    <scope>NUCLEOTIDE SEQUENCE</scope>
</reference>
<dbReference type="EMBL" id="BKCJ011794642">
    <property type="protein sequence ID" value="GFD53466.1"/>
    <property type="molecule type" value="Genomic_DNA"/>
</dbReference>
<dbReference type="AlphaFoldDB" id="A0A699X6Q0"/>
<protein>
    <submittedName>
        <fullName evidence="2">Uncharacterized protein</fullName>
    </submittedName>
</protein>
<evidence type="ECO:0000313" key="2">
    <source>
        <dbReference type="EMBL" id="GFD53466.1"/>
    </source>
</evidence>